<evidence type="ECO:0000256" key="2">
    <source>
        <dbReference type="ARBA" id="ARBA00022737"/>
    </source>
</evidence>
<dbReference type="InterPro" id="IPR017937">
    <property type="entry name" value="Thioredoxin_CS"/>
</dbReference>
<reference evidence="10" key="1">
    <citation type="submission" date="2010-08" db="EMBL/GenBank/DDBJ databases">
        <authorList>
            <consortium name="Caenorhabditis japonica Sequencing Consortium"/>
            <person name="Wilson R.K."/>
        </authorList>
    </citation>
    <scope>NUCLEOTIDE SEQUENCE [LARGE SCALE GENOMIC DNA]</scope>
    <source>
        <strain evidence="10">DF5081</strain>
    </source>
</reference>
<evidence type="ECO:0000256" key="7">
    <source>
        <dbReference type="ARBA" id="ARBA00047804"/>
    </source>
</evidence>
<dbReference type="PANTHER" id="PTHR13871:SF18">
    <property type="entry name" value="THIOREDOXIN DOMAIN-CONTAINING PROTEIN"/>
    <property type="match status" value="1"/>
</dbReference>
<dbReference type="EnsemblMetazoa" id="CJA17462.1">
    <property type="protein sequence ID" value="CJA17462.1"/>
    <property type="gene ID" value="WBGene00136666"/>
</dbReference>
<accession>H2WLT7</accession>
<evidence type="ECO:0000256" key="3">
    <source>
        <dbReference type="ARBA" id="ARBA00023002"/>
    </source>
</evidence>
<dbReference type="GO" id="GO:0047134">
    <property type="term" value="F:protein-disulfide reductase [NAD(P)H] activity"/>
    <property type="evidence" value="ECO:0007669"/>
    <property type="project" value="UniProtKB-EC"/>
</dbReference>
<evidence type="ECO:0000313" key="10">
    <source>
        <dbReference type="Proteomes" id="UP000005237"/>
    </source>
</evidence>
<protein>
    <recommendedName>
        <fullName evidence="1">protein-disulfide reductase</fullName>
        <ecNumber evidence="1">1.8.1.8</ecNumber>
    </recommendedName>
</protein>
<dbReference type="eggNOG" id="KOG2501">
    <property type="taxonomic scope" value="Eukaryota"/>
</dbReference>
<comment type="catalytic activity">
    <reaction evidence="7">
        <text>[protein]-dithiol + NADP(+) = [protein]-disulfide + NADPH + H(+)</text>
        <dbReference type="Rhea" id="RHEA:18753"/>
        <dbReference type="Rhea" id="RHEA-COMP:10593"/>
        <dbReference type="Rhea" id="RHEA-COMP:10594"/>
        <dbReference type="ChEBI" id="CHEBI:15378"/>
        <dbReference type="ChEBI" id="CHEBI:29950"/>
        <dbReference type="ChEBI" id="CHEBI:50058"/>
        <dbReference type="ChEBI" id="CHEBI:57783"/>
        <dbReference type="ChEBI" id="CHEBI:58349"/>
        <dbReference type="EC" id="1.8.1.8"/>
    </reaction>
</comment>
<keyword evidence="10" id="KW-1185">Reference proteome</keyword>
<comment type="similarity">
    <text evidence="5">Belongs to the nucleoredoxin family.</text>
</comment>
<dbReference type="InterPro" id="IPR013766">
    <property type="entry name" value="Thioredoxin_domain"/>
</dbReference>
<dbReference type="EnsemblMetazoa" id="CJA17462.2">
    <property type="protein sequence ID" value="CJA17462.2"/>
    <property type="gene ID" value="WBGene00136666"/>
</dbReference>
<evidence type="ECO:0000256" key="1">
    <source>
        <dbReference type="ARBA" id="ARBA00012612"/>
    </source>
</evidence>
<dbReference type="Gene3D" id="3.40.30.10">
    <property type="entry name" value="Glutaredoxin"/>
    <property type="match status" value="1"/>
</dbReference>
<dbReference type="InterPro" id="IPR012336">
    <property type="entry name" value="Thioredoxin-like_fold"/>
</dbReference>
<dbReference type="InterPro" id="IPR052259">
    <property type="entry name" value="Nucleoredoxin-like"/>
</dbReference>
<dbReference type="InterPro" id="IPR036249">
    <property type="entry name" value="Thioredoxin-like_sf"/>
</dbReference>
<name>H2WLT7_CAEJA</name>
<dbReference type="OMA" id="WCGSCKF"/>
<evidence type="ECO:0000256" key="6">
    <source>
        <dbReference type="ARBA" id="ARBA00047388"/>
    </source>
</evidence>
<organism evidence="9 10">
    <name type="scientific">Caenorhabditis japonica</name>
    <dbReference type="NCBI Taxonomy" id="281687"/>
    <lineage>
        <taxon>Eukaryota</taxon>
        <taxon>Metazoa</taxon>
        <taxon>Ecdysozoa</taxon>
        <taxon>Nematoda</taxon>
        <taxon>Chromadorea</taxon>
        <taxon>Rhabditida</taxon>
        <taxon>Rhabditina</taxon>
        <taxon>Rhabditomorpha</taxon>
        <taxon>Rhabditoidea</taxon>
        <taxon>Rhabditidae</taxon>
        <taxon>Peloderinae</taxon>
        <taxon>Caenorhabditis</taxon>
    </lineage>
</organism>
<keyword evidence="4" id="KW-0520">NAD</keyword>
<dbReference type="Proteomes" id="UP000005237">
    <property type="component" value="Unassembled WGS sequence"/>
</dbReference>
<dbReference type="InParanoid" id="H2WLT7"/>
<evidence type="ECO:0000313" key="9">
    <source>
        <dbReference type="EnsemblMetazoa" id="CJA17462.1"/>
    </source>
</evidence>
<dbReference type="EC" id="1.8.1.8" evidence="1"/>
<dbReference type="PROSITE" id="PS00194">
    <property type="entry name" value="THIOREDOXIN_1"/>
    <property type="match status" value="1"/>
</dbReference>
<sequence length="181" mass="20532">MTPPLLISNALFRSTVSIGYGRLGSNFSRNAHFLAGIPMKKRGVQGNLPSDYFDNKVVVVYFSAGWCGSCKFLTPKLKKFYSAVKQSESGKNLEIVWVSKDKEADHQVEYYEKNLPDWPYIPFGDENIQKLSEKYKAVVIPVLKLINEQGEVVHDRVRADVEAGIKADPTKTFDEWKKILN</sequence>
<dbReference type="SUPFAM" id="SSF52833">
    <property type="entry name" value="Thioredoxin-like"/>
    <property type="match status" value="1"/>
</dbReference>
<dbReference type="PROSITE" id="PS51352">
    <property type="entry name" value="THIOREDOXIN_2"/>
    <property type="match status" value="1"/>
</dbReference>
<proteinExistence type="inferred from homology"/>
<evidence type="ECO:0000259" key="8">
    <source>
        <dbReference type="PROSITE" id="PS51352"/>
    </source>
</evidence>
<keyword evidence="2" id="KW-0677">Repeat</keyword>
<dbReference type="STRING" id="281687.H2WLT7"/>
<comment type="catalytic activity">
    <reaction evidence="6">
        <text>[protein]-dithiol + NAD(+) = [protein]-disulfide + NADH + H(+)</text>
        <dbReference type="Rhea" id="RHEA:18749"/>
        <dbReference type="Rhea" id="RHEA-COMP:10593"/>
        <dbReference type="Rhea" id="RHEA-COMP:10594"/>
        <dbReference type="ChEBI" id="CHEBI:15378"/>
        <dbReference type="ChEBI" id="CHEBI:29950"/>
        <dbReference type="ChEBI" id="CHEBI:50058"/>
        <dbReference type="ChEBI" id="CHEBI:57540"/>
        <dbReference type="ChEBI" id="CHEBI:57945"/>
        <dbReference type="EC" id="1.8.1.8"/>
    </reaction>
</comment>
<evidence type="ECO:0000256" key="4">
    <source>
        <dbReference type="ARBA" id="ARBA00023027"/>
    </source>
</evidence>
<keyword evidence="3" id="KW-0560">Oxidoreductase</keyword>
<evidence type="ECO:0000256" key="5">
    <source>
        <dbReference type="ARBA" id="ARBA00025782"/>
    </source>
</evidence>
<dbReference type="AlphaFoldDB" id="H2WLT7"/>
<dbReference type="Pfam" id="PF13905">
    <property type="entry name" value="Thioredoxin_8"/>
    <property type="match status" value="1"/>
</dbReference>
<dbReference type="FunCoup" id="H2WLT7">
    <property type="interactions" value="1"/>
</dbReference>
<feature type="domain" description="Thioredoxin" evidence="8">
    <location>
        <begin position="28"/>
        <end position="181"/>
    </location>
</feature>
<dbReference type="PANTHER" id="PTHR13871">
    <property type="entry name" value="THIOREDOXIN"/>
    <property type="match status" value="1"/>
</dbReference>
<reference evidence="9" key="2">
    <citation type="submission" date="2012-11" db="UniProtKB">
        <authorList>
            <consortium name="EnsemblMetazoa"/>
        </authorList>
    </citation>
    <scope>IDENTIFICATION</scope>
    <source>
        <strain evidence="9">DF5081</strain>
    </source>
</reference>
<dbReference type="CDD" id="cd02964">
    <property type="entry name" value="TryX_like_family"/>
    <property type="match status" value="1"/>
</dbReference>